<dbReference type="Gene3D" id="4.10.400.10">
    <property type="entry name" value="Low-density Lipoprotein Receptor"/>
    <property type="match status" value="1"/>
</dbReference>
<dbReference type="AlphaFoldDB" id="A0A9Q1JAK6"/>
<dbReference type="PROSITE" id="PS50068">
    <property type="entry name" value="LDLRA_2"/>
    <property type="match status" value="1"/>
</dbReference>
<evidence type="ECO:0000313" key="12">
    <source>
        <dbReference type="Proteomes" id="UP001152622"/>
    </source>
</evidence>
<feature type="transmembrane region" description="Helical" evidence="9">
    <location>
        <begin position="44"/>
        <end position="70"/>
    </location>
</feature>
<comment type="caution">
    <text evidence="11">The sequence shown here is derived from an EMBL/GenBank/DDBJ whole genome shotgun (WGS) entry which is preliminary data.</text>
</comment>
<comment type="subcellular location">
    <subcellularLocation>
        <location evidence="2">Endomembrane system</location>
    </subcellularLocation>
    <subcellularLocation>
        <location evidence="1">Membrane</location>
        <topology evidence="1">Single-pass membrane protein</topology>
    </subcellularLocation>
</comment>
<dbReference type="GO" id="GO:0012505">
    <property type="term" value="C:endomembrane system"/>
    <property type="evidence" value="ECO:0007669"/>
    <property type="project" value="UniProtKB-SubCell"/>
</dbReference>
<evidence type="ECO:0000256" key="7">
    <source>
        <dbReference type="ARBA" id="ARBA00023157"/>
    </source>
</evidence>
<feature type="domain" description="LDLRAD1-like C-terminal" evidence="10">
    <location>
        <begin position="169"/>
        <end position="208"/>
    </location>
</feature>
<evidence type="ECO:0000256" key="3">
    <source>
        <dbReference type="ARBA" id="ARBA00022692"/>
    </source>
</evidence>
<name>A0A9Q1JAK6_SYNKA</name>
<evidence type="ECO:0000256" key="1">
    <source>
        <dbReference type="ARBA" id="ARBA00004167"/>
    </source>
</evidence>
<evidence type="ECO:0000256" key="9">
    <source>
        <dbReference type="SAM" id="Phobius"/>
    </source>
</evidence>
<keyword evidence="4" id="KW-0677">Repeat</keyword>
<keyword evidence="12" id="KW-1185">Reference proteome</keyword>
<keyword evidence="7" id="KW-1015">Disulfide bond</keyword>
<dbReference type="EMBL" id="JAINUF010000002">
    <property type="protein sequence ID" value="KAJ8375360.1"/>
    <property type="molecule type" value="Genomic_DNA"/>
</dbReference>
<dbReference type="InterPro" id="IPR002172">
    <property type="entry name" value="LDrepeatLR_classA_rpt"/>
</dbReference>
<dbReference type="SUPFAM" id="SSF57424">
    <property type="entry name" value="LDL receptor-like module"/>
    <property type="match status" value="2"/>
</dbReference>
<keyword evidence="6 9" id="KW-0472">Membrane</keyword>
<evidence type="ECO:0000259" key="10">
    <source>
        <dbReference type="Pfam" id="PF25241"/>
    </source>
</evidence>
<dbReference type="PANTHER" id="PTHR24270:SF61">
    <property type="entry name" value="EGF-LIKE DOMAIN-CONTAINING PROTEIN"/>
    <property type="match status" value="1"/>
</dbReference>
<evidence type="ECO:0000256" key="8">
    <source>
        <dbReference type="PROSITE-ProRule" id="PRU00124"/>
    </source>
</evidence>
<evidence type="ECO:0000313" key="11">
    <source>
        <dbReference type="EMBL" id="KAJ8375360.1"/>
    </source>
</evidence>
<keyword evidence="5 9" id="KW-1133">Transmembrane helix</keyword>
<organism evidence="11 12">
    <name type="scientific">Synaphobranchus kaupii</name>
    <name type="common">Kaup's arrowtooth eel</name>
    <dbReference type="NCBI Taxonomy" id="118154"/>
    <lineage>
        <taxon>Eukaryota</taxon>
        <taxon>Metazoa</taxon>
        <taxon>Chordata</taxon>
        <taxon>Craniata</taxon>
        <taxon>Vertebrata</taxon>
        <taxon>Euteleostomi</taxon>
        <taxon>Actinopterygii</taxon>
        <taxon>Neopterygii</taxon>
        <taxon>Teleostei</taxon>
        <taxon>Anguilliformes</taxon>
        <taxon>Synaphobranchidae</taxon>
        <taxon>Synaphobranchus</taxon>
    </lineage>
</organism>
<gene>
    <name evidence="11" type="ORF">SKAU_G00059400</name>
</gene>
<dbReference type="SMART" id="SM00192">
    <property type="entry name" value="LDLa"/>
    <property type="match status" value="3"/>
</dbReference>
<evidence type="ECO:0000256" key="6">
    <source>
        <dbReference type="ARBA" id="ARBA00023136"/>
    </source>
</evidence>
<dbReference type="InterPro" id="IPR050685">
    <property type="entry name" value="LDLR"/>
</dbReference>
<dbReference type="PANTHER" id="PTHR24270">
    <property type="entry name" value="LOW-DENSITY LIPOPROTEIN RECEPTOR-RELATED"/>
    <property type="match status" value="1"/>
</dbReference>
<dbReference type="InterPro" id="IPR036055">
    <property type="entry name" value="LDL_receptor-like_sf"/>
</dbReference>
<dbReference type="InterPro" id="IPR023415">
    <property type="entry name" value="LDLR_class-A_CS"/>
</dbReference>
<keyword evidence="3 9" id="KW-0812">Transmembrane</keyword>
<dbReference type="Pfam" id="PF25241">
    <property type="entry name" value="LDLRAD1_C"/>
    <property type="match status" value="1"/>
</dbReference>
<protein>
    <recommendedName>
        <fullName evidence="10">LDLRAD1-like C-terminal domain-containing protein</fullName>
    </recommendedName>
</protein>
<accession>A0A9Q1JAK6</accession>
<dbReference type="Proteomes" id="UP001152622">
    <property type="component" value="Chromosome 2"/>
</dbReference>
<reference evidence="11" key="1">
    <citation type="journal article" date="2023" name="Science">
        <title>Genome structures resolve the early diversification of teleost fishes.</title>
        <authorList>
            <person name="Parey E."/>
            <person name="Louis A."/>
            <person name="Montfort J."/>
            <person name="Bouchez O."/>
            <person name="Roques C."/>
            <person name="Iampietro C."/>
            <person name="Lluch J."/>
            <person name="Castinel A."/>
            <person name="Donnadieu C."/>
            <person name="Desvignes T."/>
            <person name="Floi Bucao C."/>
            <person name="Jouanno E."/>
            <person name="Wen M."/>
            <person name="Mejri S."/>
            <person name="Dirks R."/>
            <person name="Jansen H."/>
            <person name="Henkel C."/>
            <person name="Chen W.J."/>
            <person name="Zahm M."/>
            <person name="Cabau C."/>
            <person name="Klopp C."/>
            <person name="Thompson A.W."/>
            <person name="Robinson-Rechavi M."/>
            <person name="Braasch I."/>
            <person name="Lecointre G."/>
            <person name="Bobe J."/>
            <person name="Postlethwait J.H."/>
            <person name="Berthelot C."/>
            <person name="Roest Crollius H."/>
            <person name="Guiguen Y."/>
        </authorList>
    </citation>
    <scope>NUCLEOTIDE SEQUENCE</scope>
    <source>
        <strain evidence="11">WJC10195</strain>
    </source>
</reference>
<dbReference type="OrthoDB" id="2019384at2759"/>
<dbReference type="PROSITE" id="PS01209">
    <property type="entry name" value="LDLRA_1"/>
    <property type="match status" value="1"/>
</dbReference>
<comment type="caution">
    <text evidence="8">Lacks conserved residue(s) required for the propagation of feature annotation.</text>
</comment>
<evidence type="ECO:0000256" key="2">
    <source>
        <dbReference type="ARBA" id="ARBA00004308"/>
    </source>
</evidence>
<dbReference type="GO" id="GO:0016192">
    <property type="term" value="P:vesicle-mediated transport"/>
    <property type="evidence" value="ECO:0007669"/>
    <property type="project" value="UniProtKB-ARBA"/>
</dbReference>
<evidence type="ECO:0000256" key="5">
    <source>
        <dbReference type="ARBA" id="ARBA00022989"/>
    </source>
</evidence>
<proteinExistence type="predicted"/>
<dbReference type="PRINTS" id="PR00261">
    <property type="entry name" value="LDLRECEPTOR"/>
</dbReference>
<sequence length="217" mass="24210">MKSNKTHPKEYFDTKAFESAVTLLSREEDCCGNFSSFKCCTRKCFCISGIVLLGLATVASGVTLIMIFGIPPRPPDNRFCTAVQNLSGFLCDDRVTCVMPSEVCNGVQNCPSGADEDPQMCSDLPRNLPSRLIFQCGNPQFWIFIDRKCDYINDCGDCSDEIAPYADCPACGPGWWPCTPVLYKYCECIPQCLCQDGRQECFDWSDEYTCTRTACVE</sequence>
<evidence type="ECO:0000256" key="4">
    <source>
        <dbReference type="ARBA" id="ARBA00022737"/>
    </source>
</evidence>
<dbReference type="GO" id="GO:0005886">
    <property type="term" value="C:plasma membrane"/>
    <property type="evidence" value="ECO:0007669"/>
    <property type="project" value="TreeGrafter"/>
</dbReference>
<dbReference type="InterPro" id="IPR057430">
    <property type="entry name" value="LDLRAD1_C"/>
</dbReference>